<dbReference type="AlphaFoldDB" id="W8R4W0"/>
<reference evidence="3" key="1">
    <citation type="journal article" date="2014" name="Genome Announc.">
        <title>Complete Genome Sequence of the Highly Transformable Pseudomonas stutzeri Strain 28a24.</title>
        <authorList>
            <person name="Smith B.A."/>
            <person name="Dougherty K.M."/>
            <person name="Baltrus D.A."/>
        </authorList>
    </citation>
    <scope>NUCLEOTIDE SEQUENCE [LARGE SCALE GENOMIC DNA]</scope>
    <source>
        <strain evidence="3">28a24</strain>
    </source>
</reference>
<dbReference type="Proteomes" id="UP000019522">
    <property type="component" value="Chromosome"/>
</dbReference>
<sequence>MQQRVRLYANNCHFTDDKFDRYEPLVRQPNTHQGKIFLACLATSLGLFLFGVITERDWLAGTMGLATPIVPFVVLYLRGRGVPEDKIEAYAVQRGLLLIFECGQFSELSAEILIPFTEITSIILESKVVYEGRLGPHRWRQYRISTSRAGETPHVLINTFRPMHLVLQDLRRLSALSGANQIDMQLIAPQEEIAALRTH</sequence>
<evidence type="ECO:0000256" key="1">
    <source>
        <dbReference type="SAM" id="Phobius"/>
    </source>
</evidence>
<dbReference type="OrthoDB" id="6848571at2"/>
<feature type="transmembrane region" description="Helical" evidence="1">
    <location>
        <begin position="59"/>
        <end position="77"/>
    </location>
</feature>
<gene>
    <name evidence="2" type="ORF">CH92_19320</name>
</gene>
<keyword evidence="1" id="KW-1133">Transmembrane helix</keyword>
<name>W8R4W0_STUST</name>
<proteinExistence type="predicted"/>
<organism evidence="2 3">
    <name type="scientific">Stutzerimonas stutzeri</name>
    <name type="common">Pseudomonas stutzeri</name>
    <dbReference type="NCBI Taxonomy" id="316"/>
    <lineage>
        <taxon>Bacteria</taxon>
        <taxon>Pseudomonadati</taxon>
        <taxon>Pseudomonadota</taxon>
        <taxon>Gammaproteobacteria</taxon>
        <taxon>Pseudomonadales</taxon>
        <taxon>Pseudomonadaceae</taxon>
        <taxon>Stutzerimonas</taxon>
    </lineage>
</organism>
<evidence type="ECO:0000313" key="3">
    <source>
        <dbReference type="Proteomes" id="UP000019522"/>
    </source>
</evidence>
<dbReference type="RefSeq" id="WP_025243323.1">
    <property type="nucleotide sequence ID" value="NZ_CP007441.1"/>
</dbReference>
<dbReference type="KEGG" id="pstt:CH92_19320"/>
<feature type="transmembrane region" description="Helical" evidence="1">
    <location>
        <begin position="36"/>
        <end position="53"/>
    </location>
</feature>
<evidence type="ECO:0000313" key="2">
    <source>
        <dbReference type="EMBL" id="AHL77694.1"/>
    </source>
</evidence>
<accession>W8R4W0</accession>
<protein>
    <submittedName>
        <fullName evidence="2">Uncharacterized protein</fullName>
    </submittedName>
</protein>
<dbReference type="EMBL" id="CP007441">
    <property type="protein sequence ID" value="AHL77694.1"/>
    <property type="molecule type" value="Genomic_DNA"/>
</dbReference>
<keyword evidence="1" id="KW-0812">Transmembrane</keyword>
<keyword evidence="1" id="KW-0472">Membrane</keyword>
<reference evidence="2 3" key="2">
    <citation type="submission" date="2014-03" db="EMBL/GenBank/DDBJ databases">
        <authorList>
            <person name="Baltrus D."/>
            <person name="Dougherty K."/>
        </authorList>
    </citation>
    <scope>NUCLEOTIDE SEQUENCE</scope>
    <source>
        <strain evidence="2 3">28a24</strain>
    </source>
</reference>